<dbReference type="CDD" id="cd08173">
    <property type="entry name" value="Gro1PDH"/>
    <property type="match status" value="1"/>
</dbReference>
<keyword evidence="3 11" id="KW-0479">Metal-binding</keyword>
<feature type="binding site" evidence="12">
    <location>
        <position position="251"/>
    </location>
    <ligand>
        <name>glycerol</name>
        <dbReference type="ChEBI" id="CHEBI:17754"/>
    </ligand>
</feature>
<dbReference type="Pfam" id="PF13685">
    <property type="entry name" value="Fe-ADH_2"/>
    <property type="match status" value="1"/>
</dbReference>
<evidence type="ECO:0000256" key="11">
    <source>
        <dbReference type="HAMAP-Rule" id="MF_00497"/>
    </source>
</evidence>
<feature type="binding site" evidence="11">
    <location>
        <position position="255"/>
    </location>
    <ligand>
        <name>substrate</name>
    </ligand>
</feature>
<feature type="binding site" evidence="11">
    <location>
        <position position="122"/>
    </location>
    <ligand>
        <name>substrate</name>
    </ligand>
</feature>
<keyword evidence="8 11" id="KW-0443">Lipid metabolism</keyword>
<proteinExistence type="inferred from homology"/>
<feature type="binding site" evidence="12">
    <location>
        <position position="169"/>
    </location>
    <ligand>
        <name>glycerol</name>
        <dbReference type="ChEBI" id="CHEBI:17754"/>
    </ligand>
</feature>
<dbReference type="AlphaFoldDB" id="A0A832YXD4"/>
<comment type="subcellular location">
    <subcellularLocation>
        <location evidence="11">Cytoplasm</location>
    </subcellularLocation>
</comment>
<evidence type="ECO:0000256" key="13">
    <source>
        <dbReference type="PIRSR" id="PIRSR000112-2"/>
    </source>
</evidence>
<keyword evidence="10 11" id="KW-1208">Phospholipid metabolism</keyword>
<evidence type="ECO:0000313" key="16">
    <source>
        <dbReference type="Proteomes" id="UP000605805"/>
    </source>
</evidence>
<dbReference type="PANTHER" id="PTHR43616:SF5">
    <property type="entry name" value="GLYCEROL DEHYDROGENASE 1"/>
    <property type="match status" value="1"/>
</dbReference>
<reference evidence="15" key="1">
    <citation type="journal article" date="2020" name="ISME J.">
        <title>Gammaproteobacteria mediating utilization of methyl-, sulfur- and petroleum organic compounds in deep ocean hydrothermal plumes.</title>
        <authorList>
            <person name="Zhou Z."/>
            <person name="Liu Y."/>
            <person name="Pan J."/>
            <person name="Cron B.R."/>
            <person name="Toner B.M."/>
            <person name="Anantharaman K."/>
            <person name="Breier J.A."/>
            <person name="Dick G.J."/>
            <person name="Li M."/>
        </authorList>
    </citation>
    <scope>NUCLEOTIDE SEQUENCE</scope>
    <source>
        <strain evidence="15">SZUA-1435</strain>
    </source>
</reference>
<keyword evidence="1 11" id="KW-0963">Cytoplasm</keyword>
<dbReference type="PANTHER" id="PTHR43616">
    <property type="entry name" value="GLYCEROL DEHYDROGENASE"/>
    <property type="match status" value="1"/>
</dbReference>
<protein>
    <recommendedName>
        <fullName evidence="11">Glycerol-1-phosphate dehydrogenase [NAD(P)+]</fullName>
        <shortName evidence="11">G1P dehydrogenase</shortName>
        <shortName evidence="11">G1PDH</shortName>
        <ecNumber evidence="11">1.1.1.261</ecNumber>
    </recommendedName>
    <alternativeName>
        <fullName evidence="11">Enantiomeric glycerophosphate synthase</fullName>
    </alternativeName>
    <alternativeName>
        <fullName evidence="11">sn-glycerol-1-phosphate dehydrogenase</fullName>
    </alternativeName>
</protein>
<dbReference type="EC" id="1.1.1.261" evidence="11"/>
<evidence type="ECO:0000256" key="8">
    <source>
        <dbReference type="ARBA" id="ARBA00023098"/>
    </source>
</evidence>
<gene>
    <name evidence="11" type="primary">egsA</name>
    <name evidence="15" type="ORF">EYH02_01860</name>
</gene>
<sequence length="351" mass="37922">MSHIVDLPRRVVIGCAVLDEIARHIDELGLGKRLLIVSGSSATRKYANMVREILSDARFSVWNVEVKDANIDEVERLSSIAREIKAEVVIGVGGGKALDVAKAVAMKSGAKFVSVPTAPSHDGIVSPFASLKEGNRLISMKTVMPSLVIADIEIIAQAPRRLIIAGCGDLIGKFSAILDWRLAHKLKGEYYGEYAASLALLSAQHVLKYSSMYALKKIPMEALRALVEALISSGIAMGIAGSTRPASGSEHLFAHALDIVAGFPALHGEEVGVGTIMMLYLHGRNWRKVRKVLKRIGAPVSARELGVRDIDIIKALTIAHTIRPDRYTILGEKGLTWEAAERLARVTGVID</sequence>
<dbReference type="InterPro" id="IPR032837">
    <property type="entry name" value="G1PDH"/>
</dbReference>
<comment type="function">
    <text evidence="11">Catalyzes the NAD(P)H-dependent reduction of dihydroxyacetonephosphate (DHAP or glycerone phosphate) to glycerol 1-phosphate (G1P). The G1P thus generated is used as the glycerophosphate backbone of phospholipids in the cellular membranes of Archaea.</text>
</comment>
<comment type="subunit">
    <text evidence="11">Homodimer.</text>
</comment>
<evidence type="ECO:0000256" key="2">
    <source>
        <dbReference type="ARBA" id="ARBA00022516"/>
    </source>
</evidence>
<dbReference type="UniPathway" id="UPA00940"/>
<evidence type="ECO:0000256" key="5">
    <source>
        <dbReference type="ARBA" id="ARBA00022857"/>
    </source>
</evidence>
<keyword evidence="9 11" id="KW-0594">Phospholipid biosynthesis</keyword>
<feature type="binding site" evidence="11">
    <location>
        <position position="169"/>
    </location>
    <ligand>
        <name>Zn(2+)</name>
        <dbReference type="ChEBI" id="CHEBI:29105"/>
        <note>catalytic</note>
    </ligand>
</feature>
<feature type="binding site" evidence="13">
    <location>
        <position position="122"/>
    </location>
    <ligand>
        <name>glycerol</name>
        <dbReference type="ChEBI" id="CHEBI:17754"/>
    </ligand>
</feature>
<evidence type="ECO:0000256" key="10">
    <source>
        <dbReference type="ARBA" id="ARBA00023264"/>
    </source>
</evidence>
<dbReference type="Gene3D" id="3.40.50.1970">
    <property type="match status" value="1"/>
</dbReference>
<evidence type="ECO:0000313" key="15">
    <source>
        <dbReference type="EMBL" id="HIP56803.1"/>
    </source>
</evidence>
<feature type="binding site" evidence="11">
    <location>
        <position position="169"/>
    </location>
    <ligand>
        <name>substrate</name>
    </ligand>
</feature>
<evidence type="ECO:0000256" key="7">
    <source>
        <dbReference type="ARBA" id="ARBA00023027"/>
    </source>
</evidence>
<dbReference type="GO" id="GO:0050492">
    <property type="term" value="F:glycerol-1-phosphate dehydrogenase [NAD(P)+] activity"/>
    <property type="evidence" value="ECO:0007669"/>
    <property type="project" value="UniProtKB-UniRule"/>
</dbReference>
<dbReference type="InterPro" id="IPR016205">
    <property type="entry name" value="Glycerol_DH"/>
</dbReference>
<dbReference type="SUPFAM" id="SSF56796">
    <property type="entry name" value="Dehydroquinate synthase-like"/>
    <property type="match status" value="1"/>
</dbReference>
<dbReference type="NCBIfam" id="NF002022">
    <property type="entry name" value="PRK00843.1"/>
    <property type="match status" value="1"/>
</dbReference>
<feature type="binding site" evidence="11 14">
    <location>
        <begin position="95"/>
        <end position="99"/>
    </location>
    <ligand>
        <name>NAD(+)</name>
        <dbReference type="ChEBI" id="CHEBI:57540"/>
    </ligand>
</feature>
<comment type="caution">
    <text evidence="15">The sequence shown here is derived from an EMBL/GenBank/DDBJ whole genome shotgun (WGS) entry which is preliminary data.</text>
</comment>
<dbReference type="EMBL" id="DQTV01000038">
    <property type="protein sequence ID" value="HIP56803.1"/>
    <property type="molecule type" value="Genomic_DNA"/>
</dbReference>
<evidence type="ECO:0000256" key="1">
    <source>
        <dbReference type="ARBA" id="ARBA00022490"/>
    </source>
</evidence>
<keyword evidence="6 11" id="KW-0560">Oxidoreductase</keyword>
<name>A0A832YXD4_9CREN</name>
<dbReference type="GO" id="GO:0006650">
    <property type="term" value="P:glycerophospholipid metabolic process"/>
    <property type="evidence" value="ECO:0007669"/>
    <property type="project" value="UniProtKB-UniRule"/>
</dbReference>
<comment type="cofactor">
    <cofactor evidence="11 12">
        <name>Zn(2+)</name>
        <dbReference type="ChEBI" id="CHEBI:29105"/>
    </cofactor>
    <text evidence="11 12">Binds 1 zinc ion per subunit.</text>
</comment>
<evidence type="ECO:0000256" key="9">
    <source>
        <dbReference type="ARBA" id="ARBA00023209"/>
    </source>
</evidence>
<evidence type="ECO:0000256" key="6">
    <source>
        <dbReference type="ARBA" id="ARBA00023002"/>
    </source>
</evidence>
<dbReference type="Gene3D" id="1.20.1090.10">
    <property type="entry name" value="Dehydroquinate synthase-like - alpha domain"/>
    <property type="match status" value="1"/>
</dbReference>
<keyword evidence="2 11" id="KW-0444">Lipid biosynthesis</keyword>
<evidence type="ECO:0000256" key="14">
    <source>
        <dbReference type="PIRSR" id="PIRSR000112-3"/>
    </source>
</evidence>
<dbReference type="GO" id="GO:0005737">
    <property type="term" value="C:cytoplasm"/>
    <property type="evidence" value="ECO:0007669"/>
    <property type="project" value="UniProtKB-SubCell"/>
</dbReference>
<comment type="similarity">
    <text evidence="11">Belongs to the glycerol-1-phosphate dehydrogenase family.</text>
</comment>
<comment type="catalytic activity">
    <reaction evidence="11">
        <text>sn-glycerol 1-phosphate + NADP(+) = dihydroxyacetone phosphate + NADPH + H(+)</text>
        <dbReference type="Rhea" id="RHEA:21416"/>
        <dbReference type="ChEBI" id="CHEBI:15378"/>
        <dbReference type="ChEBI" id="CHEBI:57642"/>
        <dbReference type="ChEBI" id="CHEBI:57685"/>
        <dbReference type="ChEBI" id="CHEBI:57783"/>
        <dbReference type="ChEBI" id="CHEBI:58349"/>
        <dbReference type="EC" id="1.1.1.261"/>
    </reaction>
</comment>
<evidence type="ECO:0000256" key="12">
    <source>
        <dbReference type="PIRSR" id="PIRSR000112-1"/>
    </source>
</evidence>
<dbReference type="PIRSF" id="PIRSF000112">
    <property type="entry name" value="Glycerol_dehydrogenase"/>
    <property type="match status" value="1"/>
</dbReference>
<dbReference type="GO" id="GO:0008654">
    <property type="term" value="P:phospholipid biosynthetic process"/>
    <property type="evidence" value="ECO:0007669"/>
    <property type="project" value="UniProtKB-KW"/>
</dbReference>
<organism evidence="15 16">
    <name type="scientific">Ignisphaera aggregans</name>
    <dbReference type="NCBI Taxonomy" id="334771"/>
    <lineage>
        <taxon>Archaea</taxon>
        <taxon>Thermoproteota</taxon>
        <taxon>Thermoprotei</taxon>
        <taxon>Desulfurococcales</taxon>
        <taxon>Desulfurococcaceae</taxon>
        <taxon>Ignisphaera</taxon>
    </lineage>
</organism>
<comment type="catalytic activity">
    <reaction evidence="11">
        <text>sn-glycerol 1-phosphate + NAD(+) = dihydroxyacetone phosphate + NADH + H(+)</text>
        <dbReference type="Rhea" id="RHEA:21412"/>
        <dbReference type="ChEBI" id="CHEBI:15378"/>
        <dbReference type="ChEBI" id="CHEBI:57540"/>
        <dbReference type="ChEBI" id="CHEBI:57642"/>
        <dbReference type="ChEBI" id="CHEBI:57685"/>
        <dbReference type="ChEBI" id="CHEBI:57945"/>
        <dbReference type="EC" id="1.1.1.261"/>
    </reaction>
</comment>
<feature type="binding site" evidence="11">
    <location>
        <position position="251"/>
    </location>
    <ligand>
        <name>Zn(2+)</name>
        <dbReference type="ChEBI" id="CHEBI:29105"/>
        <note>catalytic</note>
    </ligand>
</feature>
<comment type="pathway">
    <text evidence="11">Membrane lipid metabolism; glycerophospholipid metabolism.</text>
</comment>
<keyword evidence="5 11" id="KW-0521">NADP</keyword>
<dbReference type="InterPro" id="IPR023002">
    <property type="entry name" value="G1P_dehydrogenase_arc"/>
</dbReference>
<dbReference type="GO" id="GO:0046872">
    <property type="term" value="F:metal ion binding"/>
    <property type="evidence" value="ECO:0007669"/>
    <property type="project" value="UniProtKB-KW"/>
</dbReference>
<feature type="binding site" evidence="12">
    <location>
        <position position="267"/>
    </location>
    <ligand>
        <name>glycerol</name>
        <dbReference type="ChEBI" id="CHEBI:17754"/>
    </ligand>
</feature>
<keyword evidence="7 11" id="KW-0520">NAD</keyword>
<evidence type="ECO:0000256" key="3">
    <source>
        <dbReference type="ARBA" id="ARBA00022723"/>
    </source>
</evidence>
<dbReference type="HAMAP" id="MF_00497_A">
    <property type="entry name" value="G1P_dehydrogenase_A"/>
    <property type="match status" value="1"/>
</dbReference>
<dbReference type="Proteomes" id="UP000605805">
    <property type="component" value="Unassembled WGS sequence"/>
</dbReference>
<feature type="binding site" evidence="11 14">
    <location>
        <position position="126"/>
    </location>
    <ligand>
        <name>NAD(+)</name>
        <dbReference type="ChEBI" id="CHEBI:57540"/>
    </ligand>
</feature>
<feature type="binding site" evidence="11 14">
    <location>
        <begin position="117"/>
        <end position="120"/>
    </location>
    <ligand>
        <name>NAD(+)</name>
        <dbReference type="ChEBI" id="CHEBI:57540"/>
    </ligand>
</feature>
<accession>A0A832YXD4</accession>
<feature type="binding site" evidence="11">
    <location>
        <position position="267"/>
    </location>
    <ligand>
        <name>Zn(2+)</name>
        <dbReference type="ChEBI" id="CHEBI:29105"/>
        <note>catalytic</note>
    </ligand>
</feature>
<keyword evidence="4 11" id="KW-0862">Zinc</keyword>
<evidence type="ECO:0000256" key="4">
    <source>
        <dbReference type="ARBA" id="ARBA00022833"/>
    </source>
</evidence>